<evidence type="ECO:0000313" key="5">
    <source>
        <dbReference type="Proteomes" id="UP000199459"/>
    </source>
</evidence>
<gene>
    <name evidence="4" type="ORF">SAMN05216325_12625</name>
</gene>
<evidence type="ECO:0000259" key="3">
    <source>
        <dbReference type="PROSITE" id="PS51459"/>
    </source>
</evidence>
<dbReference type="Gene3D" id="1.10.3290.10">
    <property type="entry name" value="Fido-like domain"/>
    <property type="match status" value="1"/>
</dbReference>
<reference evidence="4 5" key="1">
    <citation type="submission" date="2016-10" db="EMBL/GenBank/DDBJ databases">
        <authorList>
            <person name="de Groot N.N."/>
        </authorList>
    </citation>
    <scope>NUCLEOTIDE SEQUENCE [LARGE SCALE GENOMIC DNA]</scope>
    <source>
        <strain evidence="4 5">Nm22</strain>
    </source>
</reference>
<keyword evidence="2" id="KW-0547">Nucleotide-binding</keyword>
<dbReference type="PANTHER" id="PTHR13504">
    <property type="entry name" value="FIDO DOMAIN-CONTAINING PROTEIN DDB_G0283145"/>
    <property type="match status" value="1"/>
</dbReference>
<dbReference type="RefSeq" id="WP_218143981.1">
    <property type="nucleotide sequence ID" value="NZ_FOCP01000026.1"/>
</dbReference>
<sequence length="393" mass="44687">MTENITLMEPLLPPEGTGELNDLAIDLVSKASSFAGMLNPVVSKSIGNLVRSMNCYYSNLIEGHDTHPRDIDRAMAEDYSSEPKKRALQKEAVAHIAVQKLIDEDKTPAFYPLSSEYGRWIHEEFCTRLPEELLWVENPDTGEKIKIIPGKYRNGMVAVGRHIPPRPENLARFLERFDEAYDANKLSRLQRIISIAASHHRYVWIHPFFDGNGRVVRLMSYAALKKIDVGSELWSVARGLARRKDEYKTLLQAADEPRRGDLDGRGSLSQKALVDFSEFFLNICIDQVEYMRSLLDFKTLSERMRIHVEEMIALKELPKGSYALLREALLVGEFERGKVEEITGLNDRTARAVLYALSKKGLLVSDTPRGPVRLGFPVDVVERWFPLLYPATK</sequence>
<evidence type="ECO:0000313" key="4">
    <source>
        <dbReference type="EMBL" id="SEN59439.1"/>
    </source>
</evidence>
<evidence type="ECO:0000256" key="2">
    <source>
        <dbReference type="PIRSR" id="PIRSR640198-2"/>
    </source>
</evidence>
<accession>A0A1H8HTG1</accession>
<dbReference type="Pfam" id="PF02661">
    <property type="entry name" value="Fic"/>
    <property type="match status" value="1"/>
</dbReference>
<dbReference type="AlphaFoldDB" id="A0A1H8HTG1"/>
<feature type="binding site" evidence="2">
    <location>
        <begin position="210"/>
        <end position="217"/>
    </location>
    <ligand>
        <name>ATP</name>
        <dbReference type="ChEBI" id="CHEBI:30616"/>
    </ligand>
</feature>
<feature type="domain" description="Fido" evidence="3">
    <location>
        <begin position="113"/>
        <end position="282"/>
    </location>
</feature>
<feature type="active site" evidence="1">
    <location>
        <position position="206"/>
    </location>
</feature>
<feature type="binding site" evidence="2">
    <location>
        <begin position="159"/>
        <end position="162"/>
    </location>
    <ligand>
        <name>ATP</name>
        <dbReference type="ChEBI" id="CHEBI:30616"/>
    </ligand>
</feature>
<dbReference type="PROSITE" id="PS51459">
    <property type="entry name" value="FIDO"/>
    <property type="match status" value="1"/>
</dbReference>
<dbReference type="Proteomes" id="UP000199459">
    <property type="component" value="Unassembled WGS sequence"/>
</dbReference>
<proteinExistence type="predicted"/>
<dbReference type="InterPro" id="IPR003812">
    <property type="entry name" value="Fido"/>
</dbReference>
<dbReference type="SUPFAM" id="SSF140931">
    <property type="entry name" value="Fic-like"/>
    <property type="match status" value="1"/>
</dbReference>
<evidence type="ECO:0000256" key="1">
    <source>
        <dbReference type="PIRSR" id="PIRSR640198-1"/>
    </source>
</evidence>
<dbReference type="GO" id="GO:0005524">
    <property type="term" value="F:ATP binding"/>
    <property type="evidence" value="ECO:0007669"/>
    <property type="project" value="UniProtKB-KW"/>
</dbReference>
<name>A0A1H8HTG1_9PROT</name>
<dbReference type="InterPro" id="IPR036597">
    <property type="entry name" value="Fido-like_dom_sf"/>
</dbReference>
<dbReference type="EMBL" id="FOCP01000026">
    <property type="protein sequence ID" value="SEN59439.1"/>
    <property type="molecule type" value="Genomic_DNA"/>
</dbReference>
<protein>
    <submittedName>
        <fullName evidence="4">Fic family protein</fullName>
    </submittedName>
</protein>
<dbReference type="PANTHER" id="PTHR13504:SF38">
    <property type="entry name" value="FIDO DOMAIN-CONTAINING PROTEIN"/>
    <property type="match status" value="1"/>
</dbReference>
<organism evidence="4 5">
    <name type="scientific">Nitrosomonas marina</name>
    <dbReference type="NCBI Taxonomy" id="917"/>
    <lineage>
        <taxon>Bacteria</taxon>
        <taxon>Pseudomonadati</taxon>
        <taxon>Pseudomonadota</taxon>
        <taxon>Betaproteobacteria</taxon>
        <taxon>Nitrosomonadales</taxon>
        <taxon>Nitrosomonadaceae</taxon>
        <taxon>Nitrosomonas</taxon>
    </lineage>
</organism>
<dbReference type="InterPro" id="IPR040198">
    <property type="entry name" value="Fido_containing"/>
</dbReference>
<keyword evidence="2" id="KW-0067">ATP-binding</keyword>